<dbReference type="CDD" id="cd10451">
    <property type="entry name" value="GIY-YIG_LuxR_like"/>
    <property type="match status" value="1"/>
</dbReference>
<proteinExistence type="predicted"/>
<accession>A0A4R1SBK8</accession>
<dbReference type="Gene3D" id="3.40.1440.10">
    <property type="entry name" value="GIY-YIG endonuclease"/>
    <property type="match status" value="1"/>
</dbReference>
<dbReference type="Proteomes" id="UP000295008">
    <property type="component" value="Unassembled WGS sequence"/>
</dbReference>
<reference evidence="1 2" key="1">
    <citation type="submission" date="2019-03" db="EMBL/GenBank/DDBJ databases">
        <title>Genomic Encyclopedia of Type Strains, Phase IV (KMG-IV): sequencing the most valuable type-strain genomes for metagenomic binning, comparative biology and taxonomic classification.</title>
        <authorList>
            <person name="Goeker M."/>
        </authorList>
    </citation>
    <scope>NUCLEOTIDE SEQUENCE [LARGE SCALE GENOMIC DNA]</scope>
    <source>
        <strain evidence="1 2">LX-B</strain>
    </source>
</reference>
<dbReference type="AlphaFoldDB" id="A0A4R1SBK8"/>
<dbReference type="InterPro" id="IPR035901">
    <property type="entry name" value="GIY-YIG_endonuc_sf"/>
</dbReference>
<gene>
    <name evidence="1" type="ORF">EDC14_1002149</name>
</gene>
<name>A0A4R1SBK8_HYDET</name>
<keyword evidence="2" id="KW-1185">Reference proteome</keyword>
<organism evidence="1 2">
    <name type="scientific">Hydrogenispora ethanolica</name>
    <dbReference type="NCBI Taxonomy" id="1082276"/>
    <lineage>
        <taxon>Bacteria</taxon>
        <taxon>Bacillati</taxon>
        <taxon>Bacillota</taxon>
        <taxon>Hydrogenispora</taxon>
    </lineage>
</organism>
<evidence type="ECO:0008006" key="3">
    <source>
        <dbReference type="Google" id="ProtNLM"/>
    </source>
</evidence>
<protein>
    <recommendedName>
        <fullName evidence="3">GIY-YIG nuclease family protein</fullName>
    </recommendedName>
</protein>
<dbReference type="OrthoDB" id="9134286at2"/>
<sequence>MDKRAEMKLAYKNRPKHMGIFQIRNRVNGKVLLGSSLNLDGMLNRFQMMTQYDWGWKGNSRLDAEMKAYGPENFEIEILDRLKPNEDPLYDYREDLKALEELWLEKLQPYDERGYHKRKP</sequence>
<comment type="caution">
    <text evidence="1">The sequence shown here is derived from an EMBL/GenBank/DDBJ whole genome shotgun (WGS) entry which is preliminary data.</text>
</comment>
<evidence type="ECO:0000313" key="1">
    <source>
        <dbReference type="EMBL" id="TCL76390.1"/>
    </source>
</evidence>
<dbReference type="RefSeq" id="WP_132012575.1">
    <property type="nucleotide sequence ID" value="NZ_SLUN01000002.1"/>
</dbReference>
<dbReference type="EMBL" id="SLUN01000002">
    <property type="protein sequence ID" value="TCL76390.1"/>
    <property type="molecule type" value="Genomic_DNA"/>
</dbReference>
<evidence type="ECO:0000313" key="2">
    <source>
        <dbReference type="Proteomes" id="UP000295008"/>
    </source>
</evidence>